<evidence type="ECO:0000256" key="6">
    <source>
        <dbReference type="SAM" id="Phobius"/>
    </source>
</evidence>
<sequence length="376" mass="41082">MLKSLNKLPRQFTIGLTFPIIYLNGWLLLRLARELQPLVSTLIAATLIAFLLDYPIRFLQERGLKRSWAAILVLLVFLLFLATLVLFVVPVILRQANELAIRLPEWLKSGQQQLQALQTWAIAQQLPIDLNTNLNQLIEKLTSVLRSLTGQLIGLVFSAIGSIVNVFLTLVFVIFLVLKGDSLWNGILSWLPAQWGSQIRQYLPQNFERYIAGQVTLAIIIAIAQTANLLILGVPVAQLFGFGIGAGSLIPFGGTVVIVLVSFLLALQKVWLGVKFLVLAVIINQIVENVLGPRIVGELTGLNPVWMLISLDIGVKLGGALGLLVAVPIAAFIKATFDKIRASNFLFQAQTVAGEIVSSAQENDRPADVSPSQSVG</sequence>
<evidence type="ECO:0000256" key="3">
    <source>
        <dbReference type="ARBA" id="ARBA00022692"/>
    </source>
</evidence>
<accession>A0A926VHW0</accession>
<feature type="transmembrane region" description="Helical" evidence="6">
    <location>
        <begin position="270"/>
        <end position="287"/>
    </location>
</feature>
<comment type="caution">
    <text evidence="7">The sequence shown here is derived from an EMBL/GenBank/DDBJ whole genome shotgun (WGS) entry which is preliminary data.</text>
</comment>
<evidence type="ECO:0000256" key="5">
    <source>
        <dbReference type="ARBA" id="ARBA00023136"/>
    </source>
</evidence>
<organism evidence="7 8">
    <name type="scientific">Aerosakkonema funiforme FACHB-1375</name>
    <dbReference type="NCBI Taxonomy" id="2949571"/>
    <lineage>
        <taxon>Bacteria</taxon>
        <taxon>Bacillati</taxon>
        <taxon>Cyanobacteriota</taxon>
        <taxon>Cyanophyceae</taxon>
        <taxon>Oscillatoriophycideae</taxon>
        <taxon>Aerosakkonematales</taxon>
        <taxon>Aerosakkonemataceae</taxon>
        <taxon>Aerosakkonema</taxon>
    </lineage>
</organism>
<dbReference type="InterPro" id="IPR002549">
    <property type="entry name" value="AI-2E-like"/>
</dbReference>
<comment type="subcellular location">
    <subcellularLocation>
        <location evidence="1">Membrane</location>
        <topology evidence="1">Multi-pass membrane protein</topology>
    </subcellularLocation>
</comment>
<keyword evidence="5 6" id="KW-0472">Membrane</keyword>
<dbReference type="PANTHER" id="PTHR21716:SF66">
    <property type="entry name" value="TRANSPORT PROTEIN SLL0063-RELATED"/>
    <property type="match status" value="1"/>
</dbReference>
<keyword evidence="3 6" id="KW-0812">Transmembrane</keyword>
<dbReference type="Proteomes" id="UP000641646">
    <property type="component" value="Unassembled WGS sequence"/>
</dbReference>
<dbReference type="AlphaFoldDB" id="A0A926VHW0"/>
<gene>
    <name evidence="7" type="ORF">H6G03_24430</name>
</gene>
<dbReference type="RefSeq" id="WP_190470064.1">
    <property type="nucleotide sequence ID" value="NZ_JACJPW010000075.1"/>
</dbReference>
<feature type="transmembrane region" description="Helical" evidence="6">
    <location>
        <begin position="68"/>
        <end position="93"/>
    </location>
</feature>
<reference evidence="7" key="2">
    <citation type="submission" date="2020-08" db="EMBL/GenBank/DDBJ databases">
        <authorList>
            <person name="Chen M."/>
            <person name="Teng W."/>
            <person name="Zhao L."/>
            <person name="Hu C."/>
            <person name="Zhou Y."/>
            <person name="Han B."/>
            <person name="Song L."/>
            <person name="Shu W."/>
        </authorList>
    </citation>
    <scope>NUCLEOTIDE SEQUENCE</scope>
    <source>
        <strain evidence="7">FACHB-1375</strain>
    </source>
</reference>
<keyword evidence="8" id="KW-1185">Reference proteome</keyword>
<dbReference type="EMBL" id="JACJPW010000075">
    <property type="protein sequence ID" value="MBD2184180.1"/>
    <property type="molecule type" value="Genomic_DNA"/>
</dbReference>
<feature type="transmembrane region" description="Helical" evidence="6">
    <location>
        <begin position="152"/>
        <end position="178"/>
    </location>
</feature>
<feature type="transmembrane region" description="Helical" evidence="6">
    <location>
        <begin position="307"/>
        <end position="333"/>
    </location>
</feature>
<proteinExistence type="inferred from homology"/>
<feature type="transmembrane region" description="Helical" evidence="6">
    <location>
        <begin position="210"/>
        <end position="233"/>
    </location>
</feature>
<keyword evidence="4 6" id="KW-1133">Transmembrane helix</keyword>
<protein>
    <submittedName>
        <fullName evidence="7">AI-2E family transporter</fullName>
    </submittedName>
</protein>
<reference evidence="7" key="1">
    <citation type="journal article" date="2015" name="ISME J.">
        <title>Draft Genome Sequence of Streptomyces incarnatus NRRL8089, which Produces the Nucleoside Antibiotic Sinefungin.</title>
        <authorList>
            <person name="Oshima K."/>
            <person name="Hattori M."/>
            <person name="Shimizu H."/>
            <person name="Fukuda K."/>
            <person name="Nemoto M."/>
            <person name="Inagaki K."/>
            <person name="Tamura T."/>
        </authorList>
    </citation>
    <scope>NUCLEOTIDE SEQUENCE</scope>
    <source>
        <strain evidence="7">FACHB-1375</strain>
    </source>
</reference>
<evidence type="ECO:0000256" key="2">
    <source>
        <dbReference type="ARBA" id="ARBA00009773"/>
    </source>
</evidence>
<dbReference type="GO" id="GO:0016020">
    <property type="term" value="C:membrane"/>
    <property type="evidence" value="ECO:0007669"/>
    <property type="project" value="UniProtKB-SubCell"/>
</dbReference>
<evidence type="ECO:0000256" key="4">
    <source>
        <dbReference type="ARBA" id="ARBA00022989"/>
    </source>
</evidence>
<dbReference type="GO" id="GO:0055085">
    <property type="term" value="P:transmembrane transport"/>
    <property type="evidence" value="ECO:0007669"/>
    <property type="project" value="TreeGrafter"/>
</dbReference>
<feature type="transmembrane region" description="Helical" evidence="6">
    <location>
        <begin position="239"/>
        <end position="263"/>
    </location>
</feature>
<name>A0A926VHW0_9CYAN</name>
<dbReference type="PANTHER" id="PTHR21716">
    <property type="entry name" value="TRANSMEMBRANE PROTEIN"/>
    <property type="match status" value="1"/>
</dbReference>
<evidence type="ECO:0000313" key="8">
    <source>
        <dbReference type="Proteomes" id="UP000641646"/>
    </source>
</evidence>
<dbReference type="Pfam" id="PF01594">
    <property type="entry name" value="AI-2E_transport"/>
    <property type="match status" value="1"/>
</dbReference>
<feature type="transmembrane region" description="Helical" evidence="6">
    <location>
        <begin position="35"/>
        <end position="56"/>
    </location>
</feature>
<comment type="similarity">
    <text evidence="2">Belongs to the autoinducer-2 exporter (AI-2E) (TC 2.A.86) family.</text>
</comment>
<evidence type="ECO:0000256" key="1">
    <source>
        <dbReference type="ARBA" id="ARBA00004141"/>
    </source>
</evidence>
<evidence type="ECO:0000313" key="7">
    <source>
        <dbReference type="EMBL" id="MBD2184180.1"/>
    </source>
</evidence>
<feature type="transmembrane region" description="Helical" evidence="6">
    <location>
        <begin position="12"/>
        <end position="29"/>
    </location>
</feature>